<gene>
    <name evidence="4" type="ORF">BB561_005923</name>
</gene>
<dbReference type="GO" id="GO:0031505">
    <property type="term" value="P:fungal-type cell wall organization"/>
    <property type="evidence" value="ECO:0007669"/>
    <property type="project" value="TreeGrafter"/>
</dbReference>
<dbReference type="PROSITE" id="PS01034">
    <property type="entry name" value="GH16_1"/>
    <property type="match status" value="1"/>
</dbReference>
<dbReference type="InterPro" id="IPR008263">
    <property type="entry name" value="GH16_AS"/>
</dbReference>
<sequence length="170" mass="18561">MLQLSMNKECGTNLISNRNFTYGRVDIVMKTASGSGAVTALVLMGPSPSDEIDIEFVGKDPTNFQSMYFVKGLRIDQQAGFHSSSPSSDLSASFHTYSFELTATAVNWYIDNSLVRSLKKSSDSTFPTAAGNFRMGVWDGSNTSGWAGTVDWSSSPKVAYIKSIKYNPYC</sequence>
<dbReference type="AlphaFoldDB" id="A0A2T9Y7I3"/>
<dbReference type="PANTHER" id="PTHR10963">
    <property type="entry name" value="GLYCOSYL HYDROLASE-RELATED"/>
    <property type="match status" value="1"/>
</dbReference>
<feature type="domain" description="GH16" evidence="3">
    <location>
        <begin position="1"/>
        <end position="169"/>
    </location>
</feature>
<dbReference type="GO" id="GO:0005975">
    <property type="term" value="P:carbohydrate metabolic process"/>
    <property type="evidence" value="ECO:0007669"/>
    <property type="project" value="InterPro"/>
</dbReference>
<dbReference type="OrthoDB" id="4781at2759"/>
<keyword evidence="1" id="KW-0378">Hydrolase</keyword>
<dbReference type="PANTHER" id="PTHR10963:SF68">
    <property type="entry name" value="GLYCOSIDASE CRH1-RELATED"/>
    <property type="match status" value="1"/>
</dbReference>
<dbReference type="Gene3D" id="2.60.120.200">
    <property type="match status" value="1"/>
</dbReference>
<dbReference type="SUPFAM" id="SSF49899">
    <property type="entry name" value="Concanavalin A-like lectins/glucanases"/>
    <property type="match status" value="1"/>
</dbReference>
<proteinExistence type="predicted"/>
<dbReference type="GO" id="GO:0016757">
    <property type="term" value="F:glycosyltransferase activity"/>
    <property type="evidence" value="ECO:0007669"/>
    <property type="project" value="TreeGrafter"/>
</dbReference>
<dbReference type="InterPro" id="IPR013320">
    <property type="entry name" value="ConA-like_dom_sf"/>
</dbReference>
<protein>
    <recommendedName>
        <fullName evidence="3">GH16 domain-containing protein</fullName>
    </recommendedName>
</protein>
<evidence type="ECO:0000256" key="2">
    <source>
        <dbReference type="ARBA" id="ARBA00023295"/>
    </source>
</evidence>
<comment type="caution">
    <text evidence="4">The sequence shown here is derived from an EMBL/GenBank/DDBJ whole genome shotgun (WGS) entry which is preliminary data.</text>
</comment>
<dbReference type="EMBL" id="MBFR01000395">
    <property type="protein sequence ID" value="PVU88309.1"/>
    <property type="molecule type" value="Genomic_DNA"/>
</dbReference>
<accession>A0A2T9Y7I3</accession>
<dbReference type="Proteomes" id="UP000245383">
    <property type="component" value="Unassembled WGS sequence"/>
</dbReference>
<dbReference type="GO" id="GO:0009277">
    <property type="term" value="C:fungal-type cell wall"/>
    <property type="evidence" value="ECO:0007669"/>
    <property type="project" value="TreeGrafter"/>
</dbReference>
<evidence type="ECO:0000313" key="5">
    <source>
        <dbReference type="Proteomes" id="UP000245383"/>
    </source>
</evidence>
<evidence type="ECO:0000313" key="4">
    <source>
        <dbReference type="EMBL" id="PVU88309.1"/>
    </source>
</evidence>
<dbReference type="GO" id="GO:0004553">
    <property type="term" value="F:hydrolase activity, hydrolyzing O-glycosyl compounds"/>
    <property type="evidence" value="ECO:0007669"/>
    <property type="project" value="InterPro"/>
</dbReference>
<evidence type="ECO:0000256" key="1">
    <source>
        <dbReference type="ARBA" id="ARBA00022801"/>
    </source>
</evidence>
<dbReference type="STRING" id="133385.A0A2T9Y7I3"/>
<dbReference type="Pfam" id="PF00722">
    <property type="entry name" value="Glyco_hydro_16"/>
    <property type="match status" value="1"/>
</dbReference>
<reference evidence="4 5" key="1">
    <citation type="journal article" date="2018" name="MBio">
        <title>Comparative Genomics Reveals the Core Gene Toolbox for the Fungus-Insect Symbiosis.</title>
        <authorList>
            <person name="Wang Y."/>
            <person name="Stata M."/>
            <person name="Wang W."/>
            <person name="Stajich J.E."/>
            <person name="White M.M."/>
            <person name="Moncalvo J.M."/>
        </authorList>
    </citation>
    <scope>NUCLEOTIDE SEQUENCE [LARGE SCALE GENOMIC DNA]</scope>
    <source>
        <strain evidence="4 5">SWE-8-4</strain>
    </source>
</reference>
<keyword evidence="5" id="KW-1185">Reference proteome</keyword>
<name>A0A2T9Y7I3_9FUNG</name>
<organism evidence="4 5">
    <name type="scientific">Smittium simulii</name>
    <dbReference type="NCBI Taxonomy" id="133385"/>
    <lineage>
        <taxon>Eukaryota</taxon>
        <taxon>Fungi</taxon>
        <taxon>Fungi incertae sedis</taxon>
        <taxon>Zoopagomycota</taxon>
        <taxon>Kickxellomycotina</taxon>
        <taxon>Harpellomycetes</taxon>
        <taxon>Harpellales</taxon>
        <taxon>Legeriomycetaceae</taxon>
        <taxon>Smittium</taxon>
    </lineage>
</organism>
<dbReference type="InterPro" id="IPR050546">
    <property type="entry name" value="Glycosyl_Hydrlase_16"/>
</dbReference>
<keyword evidence="2" id="KW-0326">Glycosidase</keyword>
<dbReference type="PROSITE" id="PS51762">
    <property type="entry name" value="GH16_2"/>
    <property type="match status" value="1"/>
</dbReference>
<evidence type="ECO:0000259" key="3">
    <source>
        <dbReference type="PROSITE" id="PS51762"/>
    </source>
</evidence>
<dbReference type="InterPro" id="IPR000757">
    <property type="entry name" value="Beta-glucanase-like"/>
</dbReference>